<dbReference type="GO" id="GO:0008270">
    <property type="term" value="F:zinc ion binding"/>
    <property type="evidence" value="ECO:0007669"/>
    <property type="project" value="UniProtKB-KW"/>
</dbReference>
<dbReference type="Pfam" id="PF00856">
    <property type="entry name" value="SET"/>
    <property type="match status" value="1"/>
</dbReference>
<evidence type="ECO:0000256" key="6">
    <source>
        <dbReference type="ARBA" id="ARBA00022833"/>
    </source>
</evidence>
<dbReference type="PROSITE" id="PS01360">
    <property type="entry name" value="ZF_MYND_1"/>
    <property type="match status" value="1"/>
</dbReference>
<proteinExistence type="predicted"/>
<evidence type="ECO:0000256" key="7">
    <source>
        <dbReference type="PROSITE-ProRule" id="PRU00134"/>
    </source>
</evidence>
<feature type="domain" description="SET" evidence="8">
    <location>
        <begin position="228"/>
        <end position="530"/>
    </location>
</feature>
<sequence length="660" mass="76209">MFNSQIHTLNRSLINLRIEGCENKDNSDGLSLEKELVHTTINQYYFFLEHNPIQPIKKCAQESMNLSEQGNVMYISKNHNANQHQQIWNYYTRSVAAAPNDSQELALAYSNRSALLYHLREFDECIKDCDKGFKLNPPDPLKAELLLRKVECLIAMERNTAKNVCQNALNLCKGYTLSHEIERKCINKLQYFLDNNLQIPYKKKKTENHKTKPAITFERSQEAPCASSALAIKYSSKWGRHIVAARRIDPGEVLVLEPSYFTSVSMWGNYMFCSHCTKQTWASVPCKSCVFNVYCSDKCKSEAWKKYHQYECNVLAYLYNLNFYNYPFLSQCEPENSHMLVRSLAATIKLMLIAINEVGGIDNIRQELIDIEKNKDPRTKGFFNGVFDSQKCRSIYSLTTILDNVADETLGIFTVLVSIAIHLLATKSPFFGKKIKTTPKLIMNNPDVKFIGGLLLKTTLLLPNNNLKYFVHRESTILGQKFGSALYPICSLFNHSCDPNVISVPTKENERIVYSKFTIEEGEQLFLCYVGDNYTSCSKEERAETIWSAYKFQCECRACQENWSQSLPFVKDILRKSPELKISLGTKYKYIEKLKGTIVNQLQGNNFEYDPKMISNLQKLMKEHETYLTRRSMDYETFERFIYMMIVNAFGTWLNINDSC</sequence>
<accession>A0ABD2W4H9</accession>
<dbReference type="InterPro" id="IPR052097">
    <property type="entry name" value="SET-MYND_domain_protein"/>
</dbReference>
<evidence type="ECO:0000256" key="1">
    <source>
        <dbReference type="ARBA" id="ARBA00022603"/>
    </source>
</evidence>
<evidence type="ECO:0008006" key="12">
    <source>
        <dbReference type="Google" id="ProtNLM"/>
    </source>
</evidence>
<dbReference type="InterPro" id="IPR001214">
    <property type="entry name" value="SET_dom"/>
</dbReference>
<keyword evidence="2" id="KW-0808">Transferase</keyword>
<dbReference type="InterPro" id="IPR002893">
    <property type="entry name" value="Znf_MYND"/>
</dbReference>
<dbReference type="GO" id="GO:0032259">
    <property type="term" value="P:methylation"/>
    <property type="evidence" value="ECO:0007669"/>
    <property type="project" value="UniProtKB-KW"/>
</dbReference>
<dbReference type="PANTHER" id="PTHR46165">
    <property type="entry name" value="SET AND MYND DOMAIN-CONTAINING PROTEIN 4"/>
    <property type="match status" value="1"/>
</dbReference>
<evidence type="ECO:0000256" key="4">
    <source>
        <dbReference type="ARBA" id="ARBA00022723"/>
    </source>
</evidence>
<dbReference type="PANTHER" id="PTHR46165:SF2">
    <property type="entry name" value="SET AND MYND DOMAIN-CONTAINING PROTEIN 4"/>
    <property type="match status" value="1"/>
</dbReference>
<dbReference type="AlphaFoldDB" id="A0ABD2W4H9"/>
<dbReference type="GO" id="GO:0008757">
    <property type="term" value="F:S-adenosylmethionine-dependent methyltransferase activity"/>
    <property type="evidence" value="ECO:0007669"/>
    <property type="project" value="UniProtKB-ARBA"/>
</dbReference>
<keyword evidence="6" id="KW-0862">Zinc</keyword>
<protein>
    <recommendedName>
        <fullName evidence="12">MYND-type domain-containing protein</fullName>
    </recommendedName>
</protein>
<dbReference type="SUPFAM" id="SSF48452">
    <property type="entry name" value="TPR-like"/>
    <property type="match status" value="1"/>
</dbReference>
<evidence type="ECO:0000259" key="8">
    <source>
        <dbReference type="PROSITE" id="PS50280"/>
    </source>
</evidence>
<evidence type="ECO:0000256" key="3">
    <source>
        <dbReference type="ARBA" id="ARBA00022691"/>
    </source>
</evidence>
<dbReference type="InterPro" id="IPR011990">
    <property type="entry name" value="TPR-like_helical_dom_sf"/>
</dbReference>
<dbReference type="GO" id="GO:0008170">
    <property type="term" value="F:N-methyltransferase activity"/>
    <property type="evidence" value="ECO:0007669"/>
    <property type="project" value="UniProtKB-ARBA"/>
</dbReference>
<evidence type="ECO:0000313" key="11">
    <source>
        <dbReference type="Proteomes" id="UP001627154"/>
    </source>
</evidence>
<keyword evidence="11" id="KW-1185">Reference proteome</keyword>
<evidence type="ECO:0000256" key="2">
    <source>
        <dbReference type="ARBA" id="ARBA00022679"/>
    </source>
</evidence>
<dbReference type="InterPro" id="IPR046341">
    <property type="entry name" value="SET_dom_sf"/>
</dbReference>
<comment type="caution">
    <text evidence="10">The sequence shown here is derived from an EMBL/GenBank/DDBJ whole genome shotgun (WGS) entry which is preliminary data.</text>
</comment>
<evidence type="ECO:0000256" key="5">
    <source>
        <dbReference type="ARBA" id="ARBA00022771"/>
    </source>
</evidence>
<keyword evidence="3" id="KW-0949">S-adenosyl-L-methionine</keyword>
<gene>
    <name evidence="10" type="ORF">TKK_016826</name>
</gene>
<dbReference type="PROSITE" id="PS50280">
    <property type="entry name" value="SET"/>
    <property type="match status" value="1"/>
</dbReference>
<dbReference type="Gene3D" id="2.170.270.10">
    <property type="entry name" value="SET domain"/>
    <property type="match status" value="1"/>
</dbReference>
<dbReference type="SUPFAM" id="SSF144232">
    <property type="entry name" value="HIT/MYND zinc finger-like"/>
    <property type="match status" value="1"/>
</dbReference>
<organism evidence="10 11">
    <name type="scientific">Trichogramma kaykai</name>
    <dbReference type="NCBI Taxonomy" id="54128"/>
    <lineage>
        <taxon>Eukaryota</taxon>
        <taxon>Metazoa</taxon>
        <taxon>Ecdysozoa</taxon>
        <taxon>Arthropoda</taxon>
        <taxon>Hexapoda</taxon>
        <taxon>Insecta</taxon>
        <taxon>Pterygota</taxon>
        <taxon>Neoptera</taxon>
        <taxon>Endopterygota</taxon>
        <taxon>Hymenoptera</taxon>
        <taxon>Apocrita</taxon>
        <taxon>Proctotrupomorpha</taxon>
        <taxon>Chalcidoidea</taxon>
        <taxon>Trichogrammatidae</taxon>
        <taxon>Trichogramma</taxon>
    </lineage>
</organism>
<feature type="domain" description="MYND-type" evidence="9">
    <location>
        <begin position="273"/>
        <end position="312"/>
    </location>
</feature>
<dbReference type="Proteomes" id="UP001627154">
    <property type="component" value="Unassembled WGS sequence"/>
</dbReference>
<keyword evidence="4" id="KW-0479">Metal-binding</keyword>
<dbReference type="PROSITE" id="PS50865">
    <property type="entry name" value="ZF_MYND_2"/>
    <property type="match status" value="1"/>
</dbReference>
<name>A0ABD2W4H9_9HYME</name>
<dbReference type="SUPFAM" id="SSF82199">
    <property type="entry name" value="SET domain"/>
    <property type="match status" value="1"/>
</dbReference>
<dbReference type="GO" id="GO:0008276">
    <property type="term" value="F:protein methyltransferase activity"/>
    <property type="evidence" value="ECO:0007669"/>
    <property type="project" value="UniProtKB-ARBA"/>
</dbReference>
<dbReference type="CDD" id="cd20071">
    <property type="entry name" value="SET_SMYD"/>
    <property type="match status" value="1"/>
</dbReference>
<keyword evidence="1" id="KW-0489">Methyltransferase</keyword>
<evidence type="ECO:0000259" key="9">
    <source>
        <dbReference type="PROSITE" id="PS50865"/>
    </source>
</evidence>
<keyword evidence="5 7" id="KW-0863">Zinc-finger</keyword>
<dbReference type="EMBL" id="JBJJXI010000136">
    <property type="protein sequence ID" value="KAL3387709.1"/>
    <property type="molecule type" value="Genomic_DNA"/>
</dbReference>
<dbReference type="Gene3D" id="1.25.40.10">
    <property type="entry name" value="Tetratricopeptide repeat domain"/>
    <property type="match status" value="1"/>
</dbReference>
<reference evidence="10 11" key="1">
    <citation type="journal article" date="2024" name="bioRxiv">
        <title>A reference genome for Trichogramma kaykai: A tiny desert-dwelling parasitoid wasp with competing sex-ratio distorters.</title>
        <authorList>
            <person name="Culotta J."/>
            <person name="Lindsey A.R."/>
        </authorList>
    </citation>
    <scope>NUCLEOTIDE SEQUENCE [LARGE SCALE GENOMIC DNA]</scope>
    <source>
        <strain evidence="10 11">KSX58</strain>
    </source>
</reference>
<evidence type="ECO:0000313" key="10">
    <source>
        <dbReference type="EMBL" id="KAL3387709.1"/>
    </source>
</evidence>